<evidence type="ECO:0000313" key="2">
    <source>
        <dbReference type="EMBL" id="WFC94371.1"/>
    </source>
</evidence>
<organism evidence="2 3">
    <name type="scientific">Malassezia brasiliensis</name>
    <dbReference type="NCBI Taxonomy" id="1821822"/>
    <lineage>
        <taxon>Eukaryota</taxon>
        <taxon>Fungi</taxon>
        <taxon>Dikarya</taxon>
        <taxon>Basidiomycota</taxon>
        <taxon>Ustilaginomycotina</taxon>
        <taxon>Malasseziomycetes</taxon>
        <taxon>Malasseziales</taxon>
        <taxon>Malasseziaceae</taxon>
        <taxon>Malassezia</taxon>
    </lineage>
</organism>
<feature type="compositionally biased region" description="Low complexity" evidence="1">
    <location>
        <begin position="100"/>
        <end position="117"/>
    </location>
</feature>
<feature type="compositionally biased region" description="Basic and acidic residues" evidence="1">
    <location>
        <begin position="1"/>
        <end position="16"/>
    </location>
</feature>
<dbReference type="Proteomes" id="UP001216638">
    <property type="component" value="Chromosome 1"/>
</dbReference>
<reference evidence="2" key="1">
    <citation type="submission" date="2023-03" db="EMBL/GenBank/DDBJ databases">
        <title>Mating type loci evolution in Malassezia.</title>
        <authorList>
            <person name="Coelho M.A."/>
        </authorList>
    </citation>
    <scope>NUCLEOTIDE SEQUENCE</scope>
    <source>
        <strain evidence="2">CBS 14135</strain>
    </source>
</reference>
<evidence type="ECO:0000313" key="3">
    <source>
        <dbReference type="Proteomes" id="UP001216638"/>
    </source>
</evidence>
<proteinExistence type="predicted"/>
<evidence type="ECO:0000256" key="1">
    <source>
        <dbReference type="SAM" id="MobiDB-lite"/>
    </source>
</evidence>
<gene>
    <name evidence="2" type="ORF">MBRA1_001001</name>
</gene>
<keyword evidence="3" id="KW-1185">Reference proteome</keyword>
<accession>A0AAF0DRL7</accession>
<protein>
    <submittedName>
        <fullName evidence="2">Uncharacterized protein</fullName>
    </submittedName>
</protein>
<dbReference type="EMBL" id="CP119951">
    <property type="protein sequence ID" value="WFC94371.1"/>
    <property type="molecule type" value="Genomic_DNA"/>
</dbReference>
<sequence length="148" mass="15534">MQMEPEKPPSRWESSTDLKPLTDAPGSGAPSVSSTSSQSGASSVFSTQNEDSPLTSLSSQSTSPSLSQFSGKSRRCSEPLAAEDEIHEPTQAPASKKCKLAAPEAPESSALPSNPASKPGLGCGALRMNRAMFVENLVGAYNEYLWVT</sequence>
<dbReference type="AlphaFoldDB" id="A0AAF0DRL7"/>
<name>A0AAF0DRL7_9BASI</name>
<feature type="compositionally biased region" description="Low complexity" evidence="1">
    <location>
        <begin position="25"/>
        <end position="68"/>
    </location>
</feature>
<feature type="region of interest" description="Disordered" evidence="1">
    <location>
        <begin position="1"/>
        <end position="121"/>
    </location>
</feature>